<organism evidence="2 3">
    <name type="scientific">Thalassomonas actiniarum</name>
    <dbReference type="NCBI Taxonomy" id="485447"/>
    <lineage>
        <taxon>Bacteria</taxon>
        <taxon>Pseudomonadati</taxon>
        <taxon>Pseudomonadota</taxon>
        <taxon>Gammaproteobacteria</taxon>
        <taxon>Alteromonadales</taxon>
        <taxon>Colwelliaceae</taxon>
        <taxon>Thalassomonas</taxon>
    </lineage>
</organism>
<dbReference type="KEGG" id="tact:SG35_003990"/>
<gene>
    <name evidence="2" type="ORF">SG35_003990</name>
</gene>
<keyword evidence="1" id="KW-0812">Transmembrane</keyword>
<feature type="transmembrane region" description="Helical" evidence="1">
    <location>
        <begin position="277"/>
        <end position="295"/>
    </location>
</feature>
<name>A0AAE9YS25_9GAMM</name>
<keyword evidence="1" id="KW-0472">Membrane</keyword>
<protein>
    <submittedName>
        <fullName evidence="2">Uncharacterized protein</fullName>
    </submittedName>
</protein>
<dbReference type="AlphaFoldDB" id="A0AAE9YS25"/>
<dbReference type="EMBL" id="CP059735">
    <property type="protein sequence ID" value="WDD99841.1"/>
    <property type="molecule type" value="Genomic_DNA"/>
</dbReference>
<feature type="transmembrane region" description="Helical" evidence="1">
    <location>
        <begin position="182"/>
        <end position="200"/>
    </location>
</feature>
<reference evidence="2 3" key="2">
    <citation type="journal article" date="2022" name="Mar. Drugs">
        <title>Bioassay-Guided Fractionation Leads to the Detection of Cholic Acid Generated by the Rare Thalassomonas sp.</title>
        <authorList>
            <person name="Pheiffer F."/>
            <person name="Schneider Y.K."/>
            <person name="Hansen E.H."/>
            <person name="Andersen J.H."/>
            <person name="Isaksson J."/>
            <person name="Busche T."/>
            <person name="R C."/>
            <person name="Kalinowski J."/>
            <person name="Zyl L.V."/>
            <person name="Trindade M."/>
        </authorList>
    </citation>
    <scope>NUCLEOTIDE SEQUENCE [LARGE SCALE GENOMIC DNA]</scope>
    <source>
        <strain evidence="2 3">A5K-106</strain>
    </source>
</reference>
<sequence>MNTLQITTCFKKEIWEFKKIFLYLPIFIALLAFIAPAIQFLLLEDYQFNRIAQTFQQVQQVPSHVDPGKIFFGIITALFIPFVVTAALIQIYYFITCFFDERRDLSVYFWRSLPVADSLTVAVKFMTGALLIPAIFMLAASLTLAVFLLIAALASIVMSVGYDISLWHLWGNADIFTNLGSLWLSLLPYTLWLLPVYAWLMLASMVANKAPFLWAILPLVIILLVEALVVNYFGLSSAFFAQLLADYLTLPTGLLAQYLEQGDSFKQAGIKILFSKIDFAASLLGAALLYLTWWLRVNRPHH</sequence>
<dbReference type="Proteomes" id="UP000032568">
    <property type="component" value="Chromosome"/>
</dbReference>
<feature type="transmembrane region" description="Helical" evidence="1">
    <location>
        <begin position="70"/>
        <end position="95"/>
    </location>
</feature>
<feature type="transmembrane region" description="Helical" evidence="1">
    <location>
        <begin position="212"/>
        <end position="233"/>
    </location>
</feature>
<feature type="transmembrane region" description="Helical" evidence="1">
    <location>
        <begin position="20"/>
        <end position="42"/>
    </location>
</feature>
<dbReference type="RefSeq" id="WP_044831921.1">
    <property type="nucleotide sequence ID" value="NZ_CP059735.1"/>
</dbReference>
<reference evidence="2 3" key="1">
    <citation type="journal article" date="2015" name="Genome Announc.">
        <title>Draft Genome Sequences of Marine Isolates of Thalassomonas viridans and Thalassomonas actiniarum.</title>
        <authorList>
            <person name="Olonade I."/>
            <person name="van Zyl L.J."/>
            <person name="Trindade M."/>
        </authorList>
    </citation>
    <scope>NUCLEOTIDE SEQUENCE [LARGE SCALE GENOMIC DNA]</scope>
    <source>
        <strain evidence="2 3">A5K-106</strain>
    </source>
</reference>
<accession>A0AAE9YS25</accession>
<proteinExistence type="predicted"/>
<keyword evidence="1" id="KW-1133">Transmembrane helix</keyword>
<feature type="transmembrane region" description="Helical" evidence="1">
    <location>
        <begin position="134"/>
        <end position="162"/>
    </location>
</feature>
<evidence type="ECO:0000256" key="1">
    <source>
        <dbReference type="SAM" id="Phobius"/>
    </source>
</evidence>
<evidence type="ECO:0000313" key="2">
    <source>
        <dbReference type="EMBL" id="WDD99841.1"/>
    </source>
</evidence>
<keyword evidence="3" id="KW-1185">Reference proteome</keyword>
<evidence type="ECO:0000313" key="3">
    <source>
        <dbReference type="Proteomes" id="UP000032568"/>
    </source>
</evidence>